<keyword evidence="3" id="KW-1185">Reference proteome</keyword>
<protein>
    <submittedName>
        <fullName evidence="2">Uncharacterized protein</fullName>
    </submittedName>
</protein>
<dbReference type="Proteomes" id="UP000644588">
    <property type="component" value="Unassembled WGS sequence"/>
</dbReference>
<sequence length="294" mass="32058">MSGAMKGFCRRALAGLTLCVSHFAFCAVTRPVPMLGLSGTIGDLPVVMIVTPADDTHLRDVHYSYVSQHREIPLKAKAQGETFIFVEPGGGVFDLRFVTSRPDPGPVNWRNAAGLQGTWTKGARHLPVVLHIEIVRDGLRDCALYPEAKPVMGVGPHFPGQGCEELPDRRRLDACIGQPYSSDSEVVACVDGAMRPCRSDQKNANGCTGNVASYLEQVIDVRLSSDGRIGFDERAYGVWRERAVSSCKATTDFGVDGTGYGADIMRCMATEELRLLQNGLRPLPQPIRTHPPRH</sequence>
<accession>A0ABR9YM74</accession>
<proteinExistence type="predicted"/>
<organism evidence="2 3">
    <name type="scientific">Gluconobacter potus</name>
    <dbReference type="NCBI Taxonomy" id="2724927"/>
    <lineage>
        <taxon>Bacteria</taxon>
        <taxon>Pseudomonadati</taxon>
        <taxon>Pseudomonadota</taxon>
        <taxon>Alphaproteobacteria</taxon>
        <taxon>Acetobacterales</taxon>
        <taxon>Acetobacteraceae</taxon>
        <taxon>Gluconobacter</taxon>
    </lineage>
</organism>
<comment type="caution">
    <text evidence="2">The sequence shown here is derived from an EMBL/GenBank/DDBJ whole genome shotgun (WGS) entry which is preliminary data.</text>
</comment>
<gene>
    <name evidence="2" type="ORF">HKD31_07325</name>
</gene>
<evidence type="ECO:0000256" key="1">
    <source>
        <dbReference type="SAM" id="SignalP"/>
    </source>
</evidence>
<dbReference type="RefSeq" id="WP_194264754.1">
    <property type="nucleotide sequence ID" value="NZ_JABCQF010000003.1"/>
</dbReference>
<evidence type="ECO:0000313" key="3">
    <source>
        <dbReference type="Proteomes" id="UP000644588"/>
    </source>
</evidence>
<name>A0ABR9YM74_9PROT</name>
<dbReference type="EMBL" id="JABCQF010000003">
    <property type="protein sequence ID" value="MBF0882565.1"/>
    <property type="molecule type" value="Genomic_DNA"/>
</dbReference>
<feature type="chain" id="PRO_5046776481" evidence="1">
    <location>
        <begin position="27"/>
        <end position="294"/>
    </location>
</feature>
<evidence type="ECO:0000313" key="2">
    <source>
        <dbReference type="EMBL" id="MBF0882565.1"/>
    </source>
</evidence>
<reference evidence="2" key="1">
    <citation type="submission" date="2020-04" db="EMBL/GenBank/DDBJ databases">
        <authorList>
            <person name="Sombolestani A."/>
        </authorList>
    </citation>
    <scope>NUCLEOTIDE SEQUENCE</scope>
    <source>
        <strain evidence="2">R-71646</strain>
    </source>
</reference>
<feature type="signal peptide" evidence="1">
    <location>
        <begin position="1"/>
        <end position="26"/>
    </location>
</feature>
<reference evidence="2" key="2">
    <citation type="submission" date="2020-11" db="EMBL/GenBank/DDBJ databases">
        <title>Description of novel Gluconobacter species.</title>
        <authorList>
            <person name="Cleenwerck I."/>
            <person name="Cnockaert M."/>
            <person name="Borremans W."/>
            <person name="Wieme A.D."/>
            <person name="De Vuyst L."/>
            <person name="Vandamme P."/>
        </authorList>
    </citation>
    <scope>NUCLEOTIDE SEQUENCE</scope>
    <source>
        <strain evidence="2">R-71646</strain>
    </source>
</reference>
<keyword evidence="1" id="KW-0732">Signal</keyword>